<evidence type="ECO:0000313" key="2">
    <source>
        <dbReference type="Proteomes" id="UP000006860"/>
    </source>
</evidence>
<accession>F0SI31</accession>
<dbReference type="KEGG" id="pbs:Plabr_4159"/>
<dbReference type="HOGENOM" id="CLU_3065854_0_0_0"/>
<proteinExistence type="predicted"/>
<sequence length="53" mass="5922">MVECVEKPAAMIRGFVEHGLVERFAPPFGSLESCGLRYSVEQSALNNWKEHGN</sequence>
<evidence type="ECO:0000313" key="1">
    <source>
        <dbReference type="EMBL" id="ADY61733.1"/>
    </source>
</evidence>
<name>F0SI31_RUBBR</name>
<keyword evidence="2" id="KW-1185">Reference proteome</keyword>
<dbReference type="AlphaFoldDB" id="F0SI31"/>
<gene>
    <name evidence="1" type="ordered locus">Plabr_4159</name>
</gene>
<protein>
    <submittedName>
        <fullName evidence="1">Uncharacterized protein</fullName>
    </submittedName>
</protein>
<organism evidence="1 2">
    <name type="scientific">Rubinisphaera brasiliensis (strain ATCC 49424 / DSM 5305 / JCM 21570 / IAM 15109 / NBRC 103401 / IFAM 1448)</name>
    <name type="common">Planctomyces brasiliensis</name>
    <dbReference type="NCBI Taxonomy" id="756272"/>
    <lineage>
        <taxon>Bacteria</taxon>
        <taxon>Pseudomonadati</taxon>
        <taxon>Planctomycetota</taxon>
        <taxon>Planctomycetia</taxon>
        <taxon>Planctomycetales</taxon>
        <taxon>Planctomycetaceae</taxon>
        <taxon>Rubinisphaera</taxon>
    </lineage>
</organism>
<dbReference type="EMBL" id="CP002546">
    <property type="protein sequence ID" value="ADY61733.1"/>
    <property type="molecule type" value="Genomic_DNA"/>
</dbReference>
<reference evidence="2" key="1">
    <citation type="submission" date="2011-02" db="EMBL/GenBank/DDBJ databases">
        <title>The complete genome of Planctomyces brasiliensis DSM 5305.</title>
        <authorList>
            <person name="Lucas S."/>
            <person name="Copeland A."/>
            <person name="Lapidus A."/>
            <person name="Bruce D."/>
            <person name="Goodwin L."/>
            <person name="Pitluck S."/>
            <person name="Kyrpides N."/>
            <person name="Mavromatis K."/>
            <person name="Pagani I."/>
            <person name="Ivanova N."/>
            <person name="Ovchinnikova G."/>
            <person name="Lu M."/>
            <person name="Detter J.C."/>
            <person name="Han C."/>
            <person name="Land M."/>
            <person name="Hauser L."/>
            <person name="Markowitz V."/>
            <person name="Cheng J.-F."/>
            <person name="Hugenholtz P."/>
            <person name="Woyke T."/>
            <person name="Wu D."/>
            <person name="Tindall B."/>
            <person name="Pomrenke H.G."/>
            <person name="Brambilla E."/>
            <person name="Klenk H.-P."/>
            <person name="Eisen J.A."/>
        </authorList>
    </citation>
    <scope>NUCLEOTIDE SEQUENCE [LARGE SCALE GENOMIC DNA]</scope>
    <source>
        <strain evidence="2">ATCC 49424 / DSM 5305 / JCM 21570 / NBRC 103401 / IFAM 1448</strain>
    </source>
</reference>
<dbReference type="Proteomes" id="UP000006860">
    <property type="component" value="Chromosome"/>
</dbReference>